<proteinExistence type="predicted"/>
<organism evidence="1">
    <name type="scientific">marine sediment metagenome</name>
    <dbReference type="NCBI Taxonomy" id="412755"/>
    <lineage>
        <taxon>unclassified sequences</taxon>
        <taxon>metagenomes</taxon>
        <taxon>ecological metagenomes</taxon>
    </lineage>
</organism>
<feature type="non-terminal residue" evidence="1">
    <location>
        <position position="1"/>
    </location>
</feature>
<name>A0A0F8Z5Q2_9ZZZZ</name>
<dbReference type="SUPFAM" id="SSF53448">
    <property type="entry name" value="Nucleotide-diphospho-sugar transferases"/>
    <property type="match status" value="1"/>
</dbReference>
<accession>A0A0F8Z5Q2</accession>
<gene>
    <name evidence="1" type="ORF">LCGC14_3011200</name>
</gene>
<sequence>GYCYEDSDFVIRMWRAGVDFIFCDDIMGFHLEHKRDHLKNHDGKVTVNAKIFEERYGDLDYLKERRFPIIQKVAGCMAFWTHEERTDFYKSTWTQQQLYGQDEPWRAIKVEFTTA</sequence>
<reference evidence="1" key="1">
    <citation type="journal article" date="2015" name="Nature">
        <title>Complex archaea that bridge the gap between prokaryotes and eukaryotes.</title>
        <authorList>
            <person name="Spang A."/>
            <person name="Saw J.H."/>
            <person name="Jorgensen S.L."/>
            <person name="Zaremba-Niedzwiedzka K."/>
            <person name="Martijn J."/>
            <person name="Lind A.E."/>
            <person name="van Eijk R."/>
            <person name="Schleper C."/>
            <person name="Guy L."/>
            <person name="Ettema T.J."/>
        </authorList>
    </citation>
    <scope>NUCLEOTIDE SEQUENCE</scope>
</reference>
<dbReference type="EMBL" id="LAZR01062329">
    <property type="protein sequence ID" value="KKK61749.1"/>
    <property type="molecule type" value="Genomic_DNA"/>
</dbReference>
<dbReference type="AlphaFoldDB" id="A0A0F8Z5Q2"/>
<dbReference type="InterPro" id="IPR029044">
    <property type="entry name" value="Nucleotide-diphossugar_trans"/>
</dbReference>
<protein>
    <submittedName>
        <fullName evidence="1">Uncharacterized protein</fullName>
    </submittedName>
</protein>
<comment type="caution">
    <text evidence="1">The sequence shown here is derived from an EMBL/GenBank/DDBJ whole genome shotgun (WGS) entry which is preliminary data.</text>
</comment>
<evidence type="ECO:0000313" key="1">
    <source>
        <dbReference type="EMBL" id="KKK61749.1"/>
    </source>
</evidence>
<dbReference type="Gene3D" id="3.90.550.10">
    <property type="entry name" value="Spore Coat Polysaccharide Biosynthesis Protein SpsA, Chain A"/>
    <property type="match status" value="1"/>
</dbReference>